<accession>A0A1X1PB18</accession>
<dbReference type="GO" id="GO:0102710">
    <property type="term" value="F:D-inositol-3-phosphate glycosyltransferase activity"/>
    <property type="evidence" value="ECO:0007669"/>
    <property type="project" value="UniProtKB-EC"/>
</dbReference>
<dbReference type="Gene3D" id="3.40.50.2000">
    <property type="entry name" value="Glycogen Phosphorylase B"/>
    <property type="match status" value="3"/>
</dbReference>
<evidence type="ECO:0000256" key="1">
    <source>
        <dbReference type="ARBA" id="ARBA00022679"/>
    </source>
</evidence>
<dbReference type="Proteomes" id="UP000494135">
    <property type="component" value="Unassembled WGS sequence"/>
</dbReference>
<dbReference type="EC" id="2.4.1.250" evidence="3"/>
<dbReference type="InterPro" id="IPR001296">
    <property type="entry name" value="Glyco_trans_1"/>
</dbReference>
<evidence type="ECO:0000259" key="2">
    <source>
        <dbReference type="Pfam" id="PF00534"/>
    </source>
</evidence>
<evidence type="ECO:0000313" key="3">
    <source>
        <dbReference type="EMBL" id="CAB3766525.1"/>
    </source>
</evidence>
<dbReference type="PANTHER" id="PTHR46401">
    <property type="entry name" value="GLYCOSYLTRANSFERASE WBBK-RELATED"/>
    <property type="match status" value="1"/>
</dbReference>
<dbReference type="SUPFAM" id="SSF53756">
    <property type="entry name" value="UDP-Glycosyltransferase/glycogen phosphorylase"/>
    <property type="match status" value="2"/>
</dbReference>
<keyword evidence="5" id="KW-1185">Reference proteome</keyword>
<dbReference type="PANTHER" id="PTHR46401:SF2">
    <property type="entry name" value="GLYCOSYLTRANSFERASE WBBK-RELATED"/>
    <property type="match status" value="1"/>
</dbReference>
<dbReference type="EMBL" id="CADIKG010000018">
    <property type="protein sequence ID" value="CAB3766525.1"/>
    <property type="molecule type" value="Genomic_DNA"/>
</dbReference>
<gene>
    <name evidence="3" type="primary">mshA_9</name>
    <name evidence="4" type="ORF">B7G54_26735</name>
    <name evidence="3" type="ORF">LMG29660_05568</name>
</gene>
<keyword evidence="3" id="KW-0328">Glycosyltransferase</keyword>
<dbReference type="OrthoDB" id="433681at2"/>
<reference evidence="3 6" key="2">
    <citation type="submission" date="2020-04" db="EMBL/GenBank/DDBJ databases">
        <authorList>
            <person name="De Canck E."/>
        </authorList>
    </citation>
    <scope>NUCLEOTIDE SEQUENCE [LARGE SCALE GENOMIC DNA]</scope>
    <source>
        <strain evidence="3 6">LMG 29660</strain>
    </source>
</reference>
<organism evidence="4 5">
    <name type="scientific">Burkholderia puraquae</name>
    <dbReference type="NCBI Taxonomy" id="1904757"/>
    <lineage>
        <taxon>Bacteria</taxon>
        <taxon>Pseudomonadati</taxon>
        <taxon>Pseudomonadota</taxon>
        <taxon>Betaproteobacteria</taxon>
        <taxon>Burkholderiales</taxon>
        <taxon>Burkholderiaceae</taxon>
        <taxon>Burkholderia</taxon>
        <taxon>Burkholderia cepacia complex</taxon>
    </lineage>
</organism>
<feature type="domain" description="Glycosyl transferase family 1" evidence="2">
    <location>
        <begin position="226"/>
        <end position="383"/>
    </location>
</feature>
<reference evidence="4 5" key="1">
    <citation type="submission" date="2017-04" db="EMBL/GenBank/DDBJ databases">
        <title>Burkholderia puraquae sp. nov., a novel Burkholderia cepacia complex species from hospital setting samples.</title>
        <authorList>
            <person name="Martina P."/>
            <person name="Leguizamon M."/>
            <person name="Prieto C."/>
            <person name="Sousa S."/>
            <person name="Montanaro P."/>
            <person name="Draghi W."/>
            <person name="Staembler M."/>
            <person name="Bettiol M."/>
            <person name="Figoli C."/>
            <person name="Palau J."/>
            <person name="Alvarez F."/>
            <person name="Benetti S."/>
            <person name="Anchat E."/>
            <person name="Vescina C."/>
            <person name="Ferreras J."/>
            <person name="Lasch P."/>
            <person name="Lagares A."/>
            <person name="Zorreguieta A."/>
            <person name="Yantorno O."/>
            <person name="Bosch A."/>
        </authorList>
    </citation>
    <scope>NUCLEOTIDE SEQUENCE [LARGE SCALE GENOMIC DNA]</scope>
    <source>
        <strain evidence="4 5">CAMPA 1040</strain>
    </source>
</reference>
<name>A0A1X1PB18_9BURK</name>
<keyword evidence="1 3" id="KW-0808">Transferase</keyword>
<feature type="domain" description="Glycosyl transferase family 1" evidence="2">
    <location>
        <begin position="658"/>
        <end position="809"/>
    </location>
</feature>
<dbReference type="EMBL" id="NBYX01000016">
    <property type="protein sequence ID" value="ORT82724.1"/>
    <property type="molecule type" value="Genomic_DNA"/>
</dbReference>
<evidence type="ECO:0000313" key="5">
    <source>
        <dbReference type="Proteomes" id="UP000193146"/>
    </source>
</evidence>
<dbReference type="AlphaFoldDB" id="A0A1X1PB18"/>
<dbReference type="Proteomes" id="UP000193146">
    <property type="component" value="Unassembled WGS sequence"/>
</dbReference>
<evidence type="ECO:0000313" key="4">
    <source>
        <dbReference type="EMBL" id="ORT82724.1"/>
    </source>
</evidence>
<proteinExistence type="predicted"/>
<dbReference type="CDD" id="cd03809">
    <property type="entry name" value="GT4_MtfB-like"/>
    <property type="match status" value="2"/>
</dbReference>
<dbReference type="Pfam" id="PF00534">
    <property type="entry name" value="Glycos_transf_1"/>
    <property type="match status" value="2"/>
</dbReference>
<dbReference type="RefSeq" id="WP_085041810.1">
    <property type="nucleotide sequence ID" value="NZ_CADIKG010000018.1"/>
</dbReference>
<protein>
    <submittedName>
        <fullName evidence="3">D-inositol-3-phosphate glycosyltransferase</fullName>
        <ecNumber evidence="3">2.4.1.250</ecNumber>
    </submittedName>
</protein>
<evidence type="ECO:0000313" key="6">
    <source>
        <dbReference type="Proteomes" id="UP000494135"/>
    </source>
</evidence>
<sequence length="1109" mass="126330">MRIVIDMQGLQTRSSGHRGVGRYTENLVRNMIIEAAPQHEIYLALNGTFTDSIDSIRAKFVDILPRDRIVVWQNFFNAAARSGHSEALKYAGYVIREVFLNSFRPDIIFSTNLQEGLDESAPTSVHELVYPTLYCSTLHDLVPFYYEDRYLSDPGIRKWYTEKIEYAKASDLIIADSHATRSDILEKLDVPESKVFTIELGYDSAVFNTTALTDEEREFILEKYELKNPFIFYVGGNDSHKNVERLISAFSQLPEDLRNSFDLVIGGKDFPKDQMFINRIEQLGIYENTILTGFIEDDDLPKLYKLCKIFVFPSTHEGFGLPALEAMACGAAVIGSGTSSIQEIINFKPAMFDPYEIDDIQLKLKNALSDVDLYRKILKNGPKQASRYSWTRSARELWTVFENANQISRTKGYRFDDPVQHVIDALAKHTAELDDHALADIAHSISETFPVPRTRKIYLDISSVATHDYKSGIQRVVRAIAAELVNNHPRDFEVELAYTSTSDMRFYAANEYSRRVFNAKVSPHDEEIEFMAGDILIYLDLHPGVAIAHREHNRYLRNKGISVYHVVYDLLPILKPESFWPELCREFRLWTDAVSVSNGALCISKSVADELKEYLDIFGERRSSKFKIGYFHLGADIENSAPTKGLEEGAESVLRSLDARKTFLMVGTIEPRKGGRQALAAFDKLWKQAKDVNLVFVGREGWGMRDFAEQLLSHKENGKRLFWLQGISDEYLKKIYSSSDCLIAASTGEGFGLPLIEAAQHKLPIIARDIPVFKEVAGEHAFYFEDDTEPDTMANAIDTWLKLQKSDRHPRADQMPWLTWRESADQFMNIVQNDDWEYSIDGHGYLYEGLKQSHASERLEWAGFSDAESDFRWSSTASPRIRFLWGGQHEGTLLIKCTPLGTQRVTIYLNARKIYSGILSGANTEIFCSMRDLDFGENEIRFELPDAQSPGGADVRLLAIAIRSFEIGPTLPQLKDNSVYNHSSNELIWDGFSGAEKEFRWTEERHARLIFNWKGTDRKKRLKIRCKTLDVQRITVLLNEREIYAGELSGDDLVVSTDVAEIKGGFNTLSLLLPDARRPNDADPRTLAIALKDIVFVDESREFHYGMES</sequence>
<dbReference type="GO" id="GO:0009103">
    <property type="term" value="P:lipopolysaccharide biosynthetic process"/>
    <property type="evidence" value="ECO:0007669"/>
    <property type="project" value="TreeGrafter"/>
</dbReference>